<feature type="site" description="Could play a key role in the communication between the regulatory and the substrate sites" evidence="9">
    <location>
        <position position="72"/>
    </location>
</feature>
<gene>
    <name evidence="9" type="primary">glgC</name>
    <name evidence="12" type="ORF">SAMN06265795_103291</name>
</gene>
<keyword evidence="13" id="KW-1185">Reference proteome</keyword>
<dbReference type="AlphaFoldDB" id="A0A239FE76"/>
<evidence type="ECO:0000259" key="10">
    <source>
        <dbReference type="Pfam" id="PF00483"/>
    </source>
</evidence>
<dbReference type="Pfam" id="PF00483">
    <property type="entry name" value="NTP_transferase"/>
    <property type="match status" value="1"/>
</dbReference>
<comment type="subunit">
    <text evidence="9">Homotetramer.</text>
</comment>
<evidence type="ECO:0000259" key="11">
    <source>
        <dbReference type="Pfam" id="PF24894"/>
    </source>
</evidence>
<dbReference type="CDD" id="cd02508">
    <property type="entry name" value="ADP_Glucose_PP"/>
    <property type="match status" value="1"/>
</dbReference>
<dbReference type="InterPro" id="IPR005835">
    <property type="entry name" value="NTP_transferase_dom"/>
</dbReference>
<organism evidence="12 13">
    <name type="scientific">Noviherbaspirillum humi</name>
    <dbReference type="NCBI Taxonomy" id="1688639"/>
    <lineage>
        <taxon>Bacteria</taxon>
        <taxon>Pseudomonadati</taxon>
        <taxon>Pseudomonadota</taxon>
        <taxon>Betaproteobacteria</taxon>
        <taxon>Burkholderiales</taxon>
        <taxon>Oxalobacteraceae</taxon>
        <taxon>Noviherbaspirillum</taxon>
    </lineage>
</organism>
<dbReference type="Proteomes" id="UP000198284">
    <property type="component" value="Unassembled WGS sequence"/>
</dbReference>
<feature type="domain" description="Nucleotidyl transferase" evidence="10">
    <location>
        <begin position="20"/>
        <end position="289"/>
    </location>
</feature>
<dbReference type="GO" id="GO:0005978">
    <property type="term" value="P:glycogen biosynthetic process"/>
    <property type="evidence" value="ECO:0007669"/>
    <property type="project" value="UniProtKB-UniRule"/>
</dbReference>
<evidence type="ECO:0000256" key="4">
    <source>
        <dbReference type="ARBA" id="ARBA00022695"/>
    </source>
</evidence>
<dbReference type="NCBIfam" id="TIGR02091">
    <property type="entry name" value="glgC"/>
    <property type="match status" value="1"/>
</dbReference>
<keyword evidence="5 9" id="KW-0547">Nucleotide-binding</keyword>
<keyword evidence="7 9" id="KW-0320">Glycogen biosynthesis</keyword>
<feature type="binding site" evidence="9">
    <location>
        <position position="177"/>
    </location>
    <ligand>
        <name>alpha-D-glucose 1-phosphate</name>
        <dbReference type="ChEBI" id="CHEBI:58601"/>
    </ligand>
</feature>
<keyword evidence="3 9" id="KW-0808">Transferase</keyword>
<evidence type="ECO:0000256" key="3">
    <source>
        <dbReference type="ARBA" id="ARBA00022679"/>
    </source>
</evidence>
<accession>A0A239FE76</accession>
<evidence type="ECO:0000313" key="13">
    <source>
        <dbReference type="Proteomes" id="UP000198284"/>
    </source>
</evidence>
<dbReference type="Gene3D" id="2.160.10.10">
    <property type="entry name" value="Hexapeptide repeat proteins"/>
    <property type="match status" value="1"/>
</dbReference>
<dbReference type="InterPro" id="IPR011831">
    <property type="entry name" value="ADP-Glc_PPase"/>
</dbReference>
<keyword evidence="6 9" id="KW-0067">ATP-binding</keyword>
<feature type="binding site" evidence="9">
    <location>
        <begin position="192"/>
        <end position="193"/>
    </location>
    <ligand>
        <name>alpha-D-glucose 1-phosphate</name>
        <dbReference type="ChEBI" id="CHEBI:58601"/>
    </ligand>
</feature>
<dbReference type="EMBL" id="FZOT01000003">
    <property type="protein sequence ID" value="SNS54472.1"/>
    <property type="molecule type" value="Genomic_DNA"/>
</dbReference>
<name>A0A239FE76_9BURK</name>
<evidence type="ECO:0000256" key="9">
    <source>
        <dbReference type="HAMAP-Rule" id="MF_00624"/>
    </source>
</evidence>
<comment type="pathway">
    <text evidence="9">Glycan biosynthesis; glycogen biosynthesis.</text>
</comment>
<keyword evidence="8 9" id="KW-0119">Carbohydrate metabolism</keyword>
<dbReference type="EC" id="2.7.7.27" evidence="9"/>
<dbReference type="InterPro" id="IPR029044">
    <property type="entry name" value="Nucleotide-diphossugar_trans"/>
</dbReference>
<comment type="catalytic activity">
    <reaction evidence="9">
        <text>alpha-D-glucose 1-phosphate + ATP + H(+) = ADP-alpha-D-glucose + diphosphate</text>
        <dbReference type="Rhea" id="RHEA:12120"/>
        <dbReference type="ChEBI" id="CHEBI:15378"/>
        <dbReference type="ChEBI" id="CHEBI:30616"/>
        <dbReference type="ChEBI" id="CHEBI:33019"/>
        <dbReference type="ChEBI" id="CHEBI:57498"/>
        <dbReference type="ChEBI" id="CHEBI:58601"/>
        <dbReference type="EC" id="2.7.7.27"/>
    </reaction>
</comment>
<dbReference type="PANTHER" id="PTHR43523">
    <property type="entry name" value="GLUCOSE-1-PHOSPHATE ADENYLYLTRANSFERASE-RELATED"/>
    <property type="match status" value="1"/>
</dbReference>
<feature type="site" description="Could play a key role in the communication between the regulatory and the substrate sites" evidence="9">
    <location>
        <position position="111"/>
    </location>
</feature>
<dbReference type="InterPro" id="IPR005836">
    <property type="entry name" value="ADP_Glu_pyroP_CS"/>
</dbReference>
<keyword evidence="2 9" id="KW-0321">Glycogen metabolism</keyword>
<dbReference type="CDD" id="cd04651">
    <property type="entry name" value="LbH_G1P_AT_C"/>
    <property type="match status" value="1"/>
</dbReference>
<feature type="domain" description="Glucose-1-phosphate adenylyltransferase/Bifunctional protein GlmU-like C-terminal hexapeptide" evidence="11">
    <location>
        <begin position="312"/>
        <end position="415"/>
    </location>
</feature>
<dbReference type="PROSITE" id="PS00809">
    <property type="entry name" value="ADP_GLC_PYROPHOSPH_2"/>
    <property type="match status" value="1"/>
</dbReference>
<evidence type="ECO:0000256" key="6">
    <source>
        <dbReference type="ARBA" id="ARBA00022840"/>
    </source>
</evidence>
<dbReference type="HAMAP" id="MF_00624">
    <property type="entry name" value="GlgC"/>
    <property type="match status" value="1"/>
</dbReference>
<dbReference type="SUPFAM" id="SSF53448">
    <property type="entry name" value="Nucleotide-diphospho-sugar transferases"/>
    <property type="match status" value="1"/>
</dbReference>
<sequence length="428" mass="47510">MNQVIDKLLLARQLPRRTVALVLAGGRGSRLHNLTDLRAKPAVYFGGKFRIIDFALSNCINSGIRRIGVVTQYKSHSLLRHLQRGWNFLRGEANEFIDLLPAQQRVNEAYWYRGTADAISQNIDILRSYNPEYILILAGDHIYKQDYSLMLLDHVESGRGCTVGCIEVPRSEASAFGVMAIDDSRRITEFLEKPAAPPGMPGKPETSLASMGIYVFNTNYLYQLLQEDAANENSTHDFGKDVIPRVVAQGQALAHPLNMSSVPAASRAQPYWRDVGTVDAFWAANLDLASNMPELNLYDRDWPIWTYQEQLPPAKFVPDESGRHGETANVLISGGCIVSGSDITQAVLFSNVRVHSFCKITQAVVLPHTVIGRNCRLRKVVLDRGCVIPDGMVIGEDAELDAQRFFRTENGVVLVTVEMLAKLKAGQA</sequence>
<comment type="similarity">
    <text evidence="1 9">Belongs to the bacterial/plant glucose-1-phosphate adenylyltransferase family.</text>
</comment>
<dbReference type="UniPathway" id="UPA00164"/>
<dbReference type="PROSITE" id="PS00808">
    <property type="entry name" value="ADP_GLC_PYROPHOSPH_1"/>
    <property type="match status" value="1"/>
</dbReference>
<reference evidence="12 13" key="1">
    <citation type="submission" date="2017-06" db="EMBL/GenBank/DDBJ databases">
        <authorList>
            <person name="Kim H.J."/>
            <person name="Triplett B.A."/>
        </authorList>
    </citation>
    <scope>NUCLEOTIDE SEQUENCE [LARGE SCALE GENOMIC DNA]</scope>
    <source>
        <strain evidence="12 13">U15</strain>
    </source>
</reference>
<dbReference type="RefSeq" id="WP_089398774.1">
    <property type="nucleotide sequence ID" value="NZ_FZOT01000003.1"/>
</dbReference>
<dbReference type="InterPro" id="IPR011004">
    <property type="entry name" value="Trimer_LpxA-like_sf"/>
</dbReference>
<dbReference type="Gene3D" id="3.90.550.10">
    <property type="entry name" value="Spore Coat Polysaccharide Biosynthesis Protein SpsA, Chain A"/>
    <property type="match status" value="1"/>
</dbReference>
<dbReference type="InterPro" id="IPR056818">
    <property type="entry name" value="GlmU/GlgC-like_hexapep"/>
</dbReference>
<keyword evidence="4 9" id="KW-0548">Nucleotidyltransferase</keyword>
<evidence type="ECO:0000256" key="7">
    <source>
        <dbReference type="ARBA" id="ARBA00023056"/>
    </source>
</evidence>
<dbReference type="NCBIfam" id="NF002023">
    <property type="entry name" value="PRK00844.1"/>
    <property type="match status" value="1"/>
</dbReference>
<dbReference type="FunFam" id="3.90.550.10:FF:000014">
    <property type="entry name" value="Glucose-1-phosphate adenylyltransferase"/>
    <property type="match status" value="1"/>
</dbReference>
<proteinExistence type="inferred from homology"/>
<dbReference type="SUPFAM" id="SSF51161">
    <property type="entry name" value="Trimeric LpxA-like enzymes"/>
    <property type="match status" value="1"/>
</dbReference>
<dbReference type="Pfam" id="PF24894">
    <property type="entry name" value="Hexapep_GlmU"/>
    <property type="match status" value="1"/>
</dbReference>
<feature type="binding site" evidence="9">
    <location>
        <position position="112"/>
    </location>
    <ligand>
        <name>alpha-D-glucose 1-phosphate</name>
        <dbReference type="ChEBI" id="CHEBI:58601"/>
    </ligand>
</feature>
<evidence type="ECO:0000313" key="12">
    <source>
        <dbReference type="EMBL" id="SNS54472.1"/>
    </source>
</evidence>
<feature type="binding site" evidence="9">
    <location>
        <position position="210"/>
    </location>
    <ligand>
        <name>alpha-D-glucose 1-phosphate</name>
        <dbReference type="ChEBI" id="CHEBI:58601"/>
    </ligand>
</feature>
<dbReference type="InterPro" id="IPR023049">
    <property type="entry name" value="GlgC_bac"/>
</dbReference>
<dbReference type="GO" id="GO:0008878">
    <property type="term" value="F:glucose-1-phosphate adenylyltransferase activity"/>
    <property type="evidence" value="ECO:0007669"/>
    <property type="project" value="UniProtKB-UniRule"/>
</dbReference>
<evidence type="ECO:0000256" key="2">
    <source>
        <dbReference type="ARBA" id="ARBA00022600"/>
    </source>
</evidence>
<dbReference type="GO" id="GO:0005524">
    <property type="term" value="F:ATP binding"/>
    <property type="evidence" value="ECO:0007669"/>
    <property type="project" value="UniProtKB-KW"/>
</dbReference>
<dbReference type="PROSITE" id="PS00810">
    <property type="entry name" value="ADP_GLC_PYROPHOSPH_3"/>
    <property type="match status" value="1"/>
</dbReference>
<evidence type="ECO:0000256" key="1">
    <source>
        <dbReference type="ARBA" id="ARBA00010443"/>
    </source>
</evidence>
<evidence type="ECO:0000256" key="8">
    <source>
        <dbReference type="ARBA" id="ARBA00023277"/>
    </source>
</evidence>
<dbReference type="PANTHER" id="PTHR43523:SF2">
    <property type="entry name" value="GLUCOSE-1-PHOSPHATE ADENYLYLTRANSFERASE"/>
    <property type="match status" value="1"/>
</dbReference>
<protein>
    <recommendedName>
        <fullName evidence="9">Glucose-1-phosphate adenylyltransferase</fullName>
        <ecNumber evidence="9">2.7.7.27</ecNumber>
    </recommendedName>
    <alternativeName>
        <fullName evidence="9">ADP-glucose pyrophosphorylase</fullName>
        <shortName evidence="9">ADPGlc PPase</shortName>
    </alternativeName>
    <alternativeName>
        <fullName evidence="9">ADP-glucose synthase</fullName>
    </alternativeName>
</protein>
<dbReference type="NCBIfam" id="NF001947">
    <property type="entry name" value="PRK00725.1"/>
    <property type="match status" value="1"/>
</dbReference>
<comment type="function">
    <text evidence="9">Involved in the biosynthesis of ADP-glucose, a building block required for the elongation reactions to produce glycogen. Catalyzes the reaction between ATP and alpha-D-glucose 1-phosphate (G1P) to produce pyrophosphate and ADP-Glc.</text>
</comment>
<dbReference type="OrthoDB" id="9801810at2"/>
<evidence type="ECO:0000256" key="5">
    <source>
        <dbReference type="ARBA" id="ARBA00022741"/>
    </source>
</evidence>